<dbReference type="InterPro" id="IPR027417">
    <property type="entry name" value="P-loop_NTPase"/>
</dbReference>
<dbReference type="SUPFAM" id="SSF52540">
    <property type="entry name" value="P-loop containing nucleoside triphosphate hydrolases"/>
    <property type="match status" value="1"/>
</dbReference>
<keyword evidence="8" id="KW-0539">Nucleus</keyword>
<feature type="compositionally biased region" description="Acidic residues" evidence="11">
    <location>
        <begin position="497"/>
        <end position="517"/>
    </location>
</feature>
<dbReference type="GO" id="GO:0000479">
    <property type="term" value="P:endonucleolytic cleavage of tricistronic rRNA transcript (SSU-rRNA, 5.8S rRNA, LSU-rRNA)"/>
    <property type="evidence" value="ECO:0007669"/>
    <property type="project" value="TreeGrafter"/>
</dbReference>
<dbReference type="InterPro" id="IPR012948">
    <property type="entry name" value="AARP2CN"/>
</dbReference>
<comment type="subcellular location">
    <subcellularLocation>
        <location evidence="1">Nucleus</location>
        <location evidence="1">Nucleolus</location>
    </subcellularLocation>
</comment>
<keyword evidence="4" id="KW-0547">Nucleotide-binding</keyword>
<evidence type="ECO:0000256" key="1">
    <source>
        <dbReference type="ARBA" id="ARBA00004604"/>
    </source>
</evidence>
<evidence type="ECO:0000256" key="3">
    <source>
        <dbReference type="ARBA" id="ARBA00022553"/>
    </source>
</evidence>
<dbReference type="InterPro" id="IPR003959">
    <property type="entry name" value="ATPase_AAA_core"/>
</dbReference>
<gene>
    <name evidence="13" type="ORF">L211DRAFT_866755</name>
</gene>
<evidence type="ECO:0000259" key="12">
    <source>
        <dbReference type="PROSITE" id="PS51714"/>
    </source>
</evidence>
<feature type="compositionally biased region" description="Acidic residues" evidence="11">
    <location>
        <begin position="654"/>
        <end position="668"/>
    </location>
</feature>
<keyword evidence="2" id="KW-0690">Ribosome biogenesis</keyword>
<feature type="compositionally biased region" description="Acidic residues" evidence="11">
    <location>
        <begin position="421"/>
        <end position="443"/>
    </location>
</feature>
<dbReference type="PANTHER" id="PTHR12858:SF2">
    <property type="entry name" value="RIBOSOME BIOGENESIS PROTEIN BMS1 HOMOLOG"/>
    <property type="match status" value="1"/>
</dbReference>
<dbReference type="PANTHER" id="PTHR12858">
    <property type="entry name" value="RIBOSOME BIOGENESIS PROTEIN"/>
    <property type="match status" value="1"/>
</dbReference>
<dbReference type="AlphaFoldDB" id="A0A3N4LW20"/>
<sequence>MLEQQTNRPHRKTKEKKKHTGERNPKAFAFANPGKLAKQATRSHDVKEKKLHVPMVDRTPEEPPPIICAIVGPPGTGKTTLVKSLVKRYTKHMLTTIQGPITVVTGKRRRLTFIECNNDVNSMVDLAKIADIVLLMIDGNFGFEMETMEFLNILAPHGLPSNIFGILTHLDLFKSQNVLKATKKRLKHRFWSELYQGAKLFYLSGVMNGRYPDREIQNLSRFISVMKNPRPLKWRNDHYYMLADRMVDLTDPTEIERDKTVDRQVALYGYVRGQNLPAENGQVHIPGVEDLAIASVEQLPDPCPTPYQNQQMGKTRRRLGEKEKLLYAPMSDVGGVLVDKDAVYVEMPNLNFNAEGLGEGAGMGERLVVGLQQGMRGKDTERGVQLFAGGEFIKRVEEQEEEEGNGDTGRKTRRTARLVEEEGDNDDDDEEDIDDGEDDECEDEQCRSGNESEGEDLEALAKRKPGRSLRHDPTDGRHSGKEKVEFTYDSDLGSISGDEEDLELDDRDIEEESDEEDHVPRWKQNLSEKAREMFSSGPTNRIGDLTRMIYDMTLSPAEVVKRWRGEASTDASEAGDSEDHDDDFFKKVEHDDEKTHIIDRSMPVYDLEELKRRWSNQDEIDVLRARFITGNVLEDREAANAANEDGEWGGIESAESDSEGDGDFVDLENGEKHEPNPKKPSPTANGDSLEAEREANARKKAELRLRFEEEDREGRNKDRSGTGDIAGGEEQEFGEDDWYAAQKAKLALQSQINKAELSHLPDPAVRIRVAGHPAGSYVRIVLSNVPCEFVRNFDPTYPILIGGLTPTEQRYGLIQVRIKRHRWHKKILKTNDPLILSLGWRRFQTQPIYSISDSRTRNRMLKYTPEHMHCFGTFYGPLIDVNTGFCAFQTLSSKAPGFRVAATGVVLSVDQSSEIVKKLKLSGTPVKIFKNTAFIRDMFTSALEIAKFEGAAIRTVSGIRGQIKRALARPEGHFRATFEDKILMSDIVFLRAWYPVKISKYYNTVTNLLLPAEQKDSWVGMRLTGEVRRASNIPTPMLKNSAYRAIDRPETRRFNPLKIPSSITKELPFANKVAQANPQRKKTYLQKRAVVESREERRARELIQQVRVLEKEKREKRREKDKGKKEKYLKRIEESEDKKREREKRERDEFWRKEGRKRGAGDGGGGGGKRRK</sequence>
<feature type="compositionally biased region" description="Basic and acidic residues" evidence="11">
    <location>
        <begin position="469"/>
        <end position="486"/>
    </location>
</feature>
<evidence type="ECO:0000313" key="14">
    <source>
        <dbReference type="Proteomes" id="UP000267821"/>
    </source>
</evidence>
<proteinExistence type="inferred from homology"/>
<keyword evidence="6" id="KW-0067">ATP-binding</keyword>
<evidence type="ECO:0000256" key="4">
    <source>
        <dbReference type="ARBA" id="ARBA00022741"/>
    </source>
</evidence>
<dbReference type="SMART" id="SM01362">
    <property type="entry name" value="DUF663"/>
    <property type="match status" value="1"/>
</dbReference>
<dbReference type="CDD" id="cd01882">
    <property type="entry name" value="BMS1"/>
    <property type="match status" value="1"/>
</dbReference>
<dbReference type="Pfam" id="PF08142">
    <property type="entry name" value="AARP2CN"/>
    <property type="match status" value="1"/>
</dbReference>
<evidence type="ECO:0000256" key="7">
    <source>
        <dbReference type="ARBA" id="ARBA00023134"/>
    </source>
</evidence>
<comment type="similarity">
    <text evidence="10">Belongs to the TRAFAC class translation factor GTPase superfamily. Bms1-like GTPase family. BMS1 subfamily.</text>
</comment>
<dbReference type="FunCoup" id="A0A3N4LW20">
    <property type="interactions" value="1431"/>
</dbReference>
<dbReference type="GO" id="GO:0000462">
    <property type="term" value="P:maturation of SSU-rRNA from tricistronic rRNA transcript (SSU-rRNA, 5.8S rRNA, LSU-rRNA)"/>
    <property type="evidence" value="ECO:0007669"/>
    <property type="project" value="TreeGrafter"/>
</dbReference>
<dbReference type="Pfam" id="PF04950">
    <property type="entry name" value="RIBIOP_C"/>
    <property type="match status" value="1"/>
</dbReference>
<evidence type="ECO:0000256" key="8">
    <source>
        <dbReference type="ARBA" id="ARBA00023242"/>
    </source>
</evidence>
<dbReference type="InParanoid" id="A0A3N4LW20"/>
<dbReference type="GO" id="GO:0030686">
    <property type="term" value="C:90S preribosome"/>
    <property type="evidence" value="ECO:0007669"/>
    <property type="project" value="TreeGrafter"/>
</dbReference>
<feature type="compositionally biased region" description="Basic and acidic residues" evidence="11">
    <location>
        <begin position="1112"/>
        <end position="1160"/>
    </location>
</feature>
<evidence type="ECO:0000256" key="5">
    <source>
        <dbReference type="ARBA" id="ARBA00022801"/>
    </source>
</evidence>
<feature type="compositionally biased region" description="Basic and acidic residues" evidence="11">
    <location>
        <begin position="690"/>
        <end position="721"/>
    </location>
</feature>
<accession>A0A3N4LW20</accession>
<organism evidence="13 14">
    <name type="scientific">Terfezia boudieri ATCC MYA-4762</name>
    <dbReference type="NCBI Taxonomy" id="1051890"/>
    <lineage>
        <taxon>Eukaryota</taxon>
        <taxon>Fungi</taxon>
        <taxon>Dikarya</taxon>
        <taxon>Ascomycota</taxon>
        <taxon>Pezizomycotina</taxon>
        <taxon>Pezizomycetes</taxon>
        <taxon>Pezizales</taxon>
        <taxon>Pezizaceae</taxon>
        <taxon>Terfezia</taxon>
    </lineage>
</organism>
<dbReference type="PROSITE" id="PS51714">
    <property type="entry name" value="G_BMS1"/>
    <property type="match status" value="1"/>
</dbReference>
<protein>
    <submittedName>
        <fullName evidence="13">DUF663-domain-containing protein</fullName>
    </submittedName>
</protein>
<feature type="compositionally biased region" description="Basic residues" evidence="11">
    <location>
        <begin position="8"/>
        <end position="20"/>
    </location>
</feature>
<feature type="compositionally biased region" description="Gly residues" evidence="11">
    <location>
        <begin position="1161"/>
        <end position="1172"/>
    </location>
</feature>
<dbReference type="FunFam" id="3.40.50.300:FF:000105">
    <property type="entry name" value="BMS1 ribosome biogenesis factor"/>
    <property type="match status" value="1"/>
</dbReference>
<keyword evidence="5" id="KW-0378">Hydrolase</keyword>
<dbReference type="GO" id="GO:0005525">
    <property type="term" value="F:GTP binding"/>
    <property type="evidence" value="ECO:0007669"/>
    <property type="project" value="UniProtKB-KW"/>
</dbReference>
<reference evidence="13 14" key="1">
    <citation type="journal article" date="2018" name="Nat. Ecol. Evol.">
        <title>Pezizomycetes genomes reveal the molecular basis of ectomycorrhizal truffle lifestyle.</title>
        <authorList>
            <person name="Murat C."/>
            <person name="Payen T."/>
            <person name="Noel B."/>
            <person name="Kuo A."/>
            <person name="Morin E."/>
            <person name="Chen J."/>
            <person name="Kohler A."/>
            <person name="Krizsan K."/>
            <person name="Balestrini R."/>
            <person name="Da Silva C."/>
            <person name="Montanini B."/>
            <person name="Hainaut M."/>
            <person name="Levati E."/>
            <person name="Barry K.W."/>
            <person name="Belfiori B."/>
            <person name="Cichocki N."/>
            <person name="Clum A."/>
            <person name="Dockter R.B."/>
            <person name="Fauchery L."/>
            <person name="Guy J."/>
            <person name="Iotti M."/>
            <person name="Le Tacon F."/>
            <person name="Lindquist E.A."/>
            <person name="Lipzen A."/>
            <person name="Malagnac F."/>
            <person name="Mello A."/>
            <person name="Molinier V."/>
            <person name="Miyauchi S."/>
            <person name="Poulain J."/>
            <person name="Riccioni C."/>
            <person name="Rubini A."/>
            <person name="Sitrit Y."/>
            <person name="Splivallo R."/>
            <person name="Traeger S."/>
            <person name="Wang M."/>
            <person name="Zifcakova L."/>
            <person name="Wipf D."/>
            <person name="Zambonelli A."/>
            <person name="Paolocci F."/>
            <person name="Nowrousian M."/>
            <person name="Ottonello S."/>
            <person name="Baldrian P."/>
            <person name="Spatafora J.W."/>
            <person name="Henrissat B."/>
            <person name="Nagy L.G."/>
            <person name="Aury J.M."/>
            <person name="Wincker P."/>
            <person name="Grigoriev I.V."/>
            <person name="Bonfante P."/>
            <person name="Martin F.M."/>
        </authorList>
    </citation>
    <scope>NUCLEOTIDE SEQUENCE [LARGE SCALE GENOMIC DNA]</scope>
    <source>
        <strain evidence="13 14">ATCC MYA-4762</strain>
    </source>
</reference>
<name>A0A3N4LW20_9PEZI</name>
<feature type="compositionally biased region" description="Acidic residues" evidence="11">
    <location>
        <begin position="573"/>
        <end position="582"/>
    </location>
</feature>
<comment type="catalytic activity">
    <reaction evidence="9">
        <text>GTP + H2O = GDP + phosphate + H(+)</text>
        <dbReference type="Rhea" id="RHEA:19669"/>
        <dbReference type="ChEBI" id="CHEBI:15377"/>
        <dbReference type="ChEBI" id="CHEBI:15378"/>
        <dbReference type="ChEBI" id="CHEBI:37565"/>
        <dbReference type="ChEBI" id="CHEBI:43474"/>
        <dbReference type="ChEBI" id="CHEBI:58189"/>
    </reaction>
    <physiologicalReaction direction="left-to-right" evidence="9">
        <dbReference type="Rhea" id="RHEA:19670"/>
    </physiologicalReaction>
</comment>
<dbReference type="InterPro" id="IPR039761">
    <property type="entry name" value="Bms1/Tsr1"/>
</dbReference>
<feature type="region of interest" description="Disordered" evidence="11">
    <location>
        <begin position="1112"/>
        <end position="1172"/>
    </location>
</feature>
<keyword evidence="7" id="KW-0342">GTP-binding</keyword>
<keyword evidence="3" id="KW-0597">Phosphoprotein</keyword>
<evidence type="ECO:0000256" key="9">
    <source>
        <dbReference type="ARBA" id="ARBA00049117"/>
    </source>
</evidence>
<feature type="region of interest" description="Disordered" evidence="11">
    <location>
        <begin position="1"/>
        <end position="45"/>
    </location>
</feature>
<dbReference type="InterPro" id="IPR007034">
    <property type="entry name" value="BMS1_TSR1_C"/>
</dbReference>
<dbReference type="Proteomes" id="UP000267821">
    <property type="component" value="Unassembled WGS sequence"/>
</dbReference>
<feature type="region of interest" description="Disordered" evidence="11">
    <location>
        <begin position="638"/>
        <end position="731"/>
    </location>
</feature>
<feature type="region of interest" description="Disordered" evidence="11">
    <location>
        <begin position="564"/>
        <end position="583"/>
    </location>
</feature>
<dbReference type="OrthoDB" id="10260897at2759"/>
<dbReference type="InterPro" id="IPR037875">
    <property type="entry name" value="Bms1_N"/>
</dbReference>
<keyword evidence="14" id="KW-1185">Reference proteome</keyword>
<dbReference type="GO" id="GO:0005524">
    <property type="term" value="F:ATP binding"/>
    <property type="evidence" value="ECO:0007669"/>
    <property type="project" value="UniProtKB-KW"/>
</dbReference>
<dbReference type="GO" id="GO:0032040">
    <property type="term" value="C:small-subunit processome"/>
    <property type="evidence" value="ECO:0007669"/>
    <property type="project" value="UniProtKB-ARBA"/>
</dbReference>
<dbReference type="Gene3D" id="3.40.50.300">
    <property type="entry name" value="P-loop containing nucleotide triphosphate hydrolases"/>
    <property type="match status" value="1"/>
</dbReference>
<dbReference type="GO" id="GO:0034511">
    <property type="term" value="F:U3 snoRNA binding"/>
    <property type="evidence" value="ECO:0007669"/>
    <property type="project" value="TreeGrafter"/>
</dbReference>
<evidence type="ECO:0000256" key="2">
    <source>
        <dbReference type="ARBA" id="ARBA00022517"/>
    </source>
</evidence>
<dbReference type="Pfam" id="PF00004">
    <property type="entry name" value="AAA"/>
    <property type="match status" value="1"/>
</dbReference>
<dbReference type="GO" id="GO:0005654">
    <property type="term" value="C:nucleoplasm"/>
    <property type="evidence" value="ECO:0007669"/>
    <property type="project" value="UniProtKB-ARBA"/>
</dbReference>
<dbReference type="GO" id="GO:0003924">
    <property type="term" value="F:GTPase activity"/>
    <property type="evidence" value="ECO:0007669"/>
    <property type="project" value="TreeGrafter"/>
</dbReference>
<dbReference type="SMART" id="SM00785">
    <property type="entry name" value="AARP2CN"/>
    <property type="match status" value="1"/>
</dbReference>
<dbReference type="GO" id="GO:0016887">
    <property type="term" value="F:ATP hydrolysis activity"/>
    <property type="evidence" value="ECO:0007669"/>
    <property type="project" value="InterPro"/>
</dbReference>
<feature type="region of interest" description="Disordered" evidence="11">
    <location>
        <begin position="395"/>
        <end position="539"/>
    </location>
</feature>
<feature type="domain" description="Bms1-type G" evidence="12">
    <location>
        <begin position="63"/>
        <end position="229"/>
    </location>
</feature>
<evidence type="ECO:0000256" key="6">
    <source>
        <dbReference type="ARBA" id="ARBA00022840"/>
    </source>
</evidence>
<dbReference type="InterPro" id="IPR030387">
    <property type="entry name" value="G_Bms1/Tsr1_dom"/>
</dbReference>
<evidence type="ECO:0000256" key="11">
    <source>
        <dbReference type="SAM" id="MobiDB-lite"/>
    </source>
</evidence>
<evidence type="ECO:0000313" key="13">
    <source>
        <dbReference type="EMBL" id="RPB25779.1"/>
    </source>
</evidence>
<dbReference type="EMBL" id="ML121536">
    <property type="protein sequence ID" value="RPB25779.1"/>
    <property type="molecule type" value="Genomic_DNA"/>
</dbReference>
<dbReference type="STRING" id="1051890.A0A3N4LW20"/>
<evidence type="ECO:0000256" key="10">
    <source>
        <dbReference type="ARBA" id="ARBA00061391"/>
    </source>
</evidence>